<dbReference type="Proteomes" id="UP001597139">
    <property type="component" value="Unassembled WGS sequence"/>
</dbReference>
<keyword evidence="3" id="KW-1185">Reference proteome</keyword>
<sequence>MIRTQVCWDATVRVVAGAAVVGVGLVAAMALFRVPLIGWLLALVVAVPASLFGVFLAVKGLWLVVEEATREAIDGQPRSDLLTDE</sequence>
<reference evidence="2 3" key="1">
    <citation type="journal article" date="2019" name="Int. J. Syst. Evol. Microbiol.">
        <title>The Global Catalogue of Microorganisms (GCM) 10K type strain sequencing project: providing services to taxonomists for standard genome sequencing and annotation.</title>
        <authorList>
            <consortium name="The Broad Institute Genomics Platform"/>
            <consortium name="The Broad Institute Genome Sequencing Center for Infectious Disease"/>
            <person name="Wu L."/>
            <person name="Ma J."/>
        </authorList>
    </citation>
    <scope>NUCLEOTIDE SEQUENCE [LARGE SCALE GENOMIC DNA]</scope>
    <source>
        <strain evidence="2 3">CGMCC 1.12859</strain>
    </source>
</reference>
<dbReference type="EMBL" id="JBHUCZ010000001">
    <property type="protein sequence ID" value="MFD1565939.1"/>
    <property type="molecule type" value="Genomic_DNA"/>
</dbReference>
<protein>
    <submittedName>
        <fullName evidence="2">Uncharacterized protein</fullName>
    </submittedName>
</protein>
<gene>
    <name evidence="2" type="ORF">ACFSAU_00385</name>
</gene>
<keyword evidence="1" id="KW-1133">Transmembrane helix</keyword>
<keyword evidence="1" id="KW-0472">Membrane</keyword>
<feature type="transmembrane region" description="Helical" evidence="1">
    <location>
        <begin position="37"/>
        <end position="58"/>
    </location>
</feature>
<organism evidence="2 3">
    <name type="scientific">Halolamina litorea</name>
    <dbReference type="NCBI Taxonomy" id="1515593"/>
    <lineage>
        <taxon>Archaea</taxon>
        <taxon>Methanobacteriati</taxon>
        <taxon>Methanobacteriota</taxon>
        <taxon>Stenosarchaea group</taxon>
        <taxon>Halobacteria</taxon>
        <taxon>Halobacteriales</taxon>
        <taxon>Haloferacaceae</taxon>
    </lineage>
</organism>
<proteinExistence type="predicted"/>
<name>A0ABD6BMV0_9EURY</name>
<comment type="caution">
    <text evidence="2">The sequence shown here is derived from an EMBL/GenBank/DDBJ whole genome shotgun (WGS) entry which is preliminary data.</text>
</comment>
<dbReference type="AlphaFoldDB" id="A0ABD6BMV0"/>
<evidence type="ECO:0000256" key="1">
    <source>
        <dbReference type="SAM" id="Phobius"/>
    </source>
</evidence>
<evidence type="ECO:0000313" key="2">
    <source>
        <dbReference type="EMBL" id="MFD1565939.1"/>
    </source>
</evidence>
<accession>A0ABD6BMV0</accession>
<keyword evidence="1" id="KW-0812">Transmembrane</keyword>
<feature type="transmembrane region" description="Helical" evidence="1">
    <location>
        <begin position="12"/>
        <end position="31"/>
    </location>
</feature>
<dbReference type="RefSeq" id="WP_267645180.1">
    <property type="nucleotide sequence ID" value="NZ_JANHGR010000001.1"/>
</dbReference>
<evidence type="ECO:0000313" key="3">
    <source>
        <dbReference type="Proteomes" id="UP001597139"/>
    </source>
</evidence>